<comment type="caution">
    <text evidence="4">The sequence shown here is derived from an EMBL/GenBank/DDBJ whole genome shotgun (WGS) entry which is preliminary data.</text>
</comment>
<evidence type="ECO:0000256" key="2">
    <source>
        <dbReference type="SAM" id="Coils"/>
    </source>
</evidence>
<dbReference type="PROSITE" id="PS50297">
    <property type="entry name" value="ANK_REP_REGION"/>
    <property type="match status" value="1"/>
</dbReference>
<protein>
    <submittedName>
        <fullName evidence="4">Uncharacterized protein</fullName>
    </submittedName>
</protein>
<name>A0ABP0KXL4_9DINO</name>
<dbReference type="Gene3D" id="1.25.40.20">
    <property type="entry name" value="Ankyrin repeat-containing domain"/>
    <property type="match status" value="1"/>
</dbReference>
<keyword evidence="2" id="KW-0175">Coiled coil</keyword>
<gene>
    <name evidence="4" type="ORF">SCF082_LOCUS19502</name>
</gene>
<reference evidence="4 5" key="1">
    <citation type="submission" date="2024-02" db="EMBL/GenBank/DDBJ databases">
        <authorList>
            <person name="Chen Y."/>
            <person name="Shah S."/>
            <person name="Dougan E. K."/>
            <person name="Thang M."/>
            <person name="Chan C."/>
        </authorList>
    </citation>
    <scope>NUCLEOTIDE SEQUENCE [LARGE SCALE GENOMIC DNA]</scope>
</reference>
<organism evidence="4 5">
    <name type="scientific">Durusdinium trenchii</name>
    <dbReference type="NCBI Taxonomy" id="1381693"/>
    <lineage>
        <taxon>Eukaryota</taxon>
        <taxon>Sar</taxon>
        <taxon>Alveolata</taxon>
        <taxon>Dinophyceae</taxon>
        <taxon>Suessiales</taxon>
        <taxon>Symbiodiniaceae</taxon>
        <taxon>Durusdinium</taxon>
    </lineage>
</organism>
<dbReference type="Pfam" id="PF00023">
    <property type="entry name" value="Ank"/>
    <property type="match status" value="1"/>
</dbReference>
<sequence>MKAMKVMKVTAKAKAKAKAKNKPMKSLLKRSNLEKLGQLSLKDKVKAIAEEHEDEVSAAMELQNEMSQEEKTRAWNRHQKHLNKEGNEEDLEDYQNSNKKDKGLKTALFLMRAESPRFCNVAKQTQMEQSLTKHEEWITEKQAIEKWGEDDLNKHIESGRVVWRESSTWGVYEYMDTQQWTRKLAGKHKRSWTQAQEYQQEKSEEDEWEKLLEKDLLALMSEHGPGKGTTLAKGKTKGKGKGKGQGKNPNNNNNGKDPLPLEDMSEEEQRVDALTKLRKSRDLLAHTMANYEEALEKVKPMGYLSKPALKQKEDMLKTLQKSFNQVKDILLKAEKTKVSKMKDLLKEAVAVVKDAKDEAKELVQISMKTGFTNSIYAIMEKDHRDGYRKEYLLAFLKAKGFKDPLSANSQVNLHLSRAGEPSLLMESELVYPIHAAAAYGCPQLVRILLAAGADPAQETSEGRRAIDFARAANQGRSHEEVMDLLGNGVQILNFRSAISVMKMQVMEGRLQPLEETCGDEGDLLVVQSVQQKSFSTMDADERFRRLHSKAHRVSRIATASIA</sequence>
<evidence type="ECO:0000313" key="5">
    <source>
        <dbReference type="Proteomes" id="UP001642464"/>
    </source>
</evidence>
<dbReference type="EMBL" id="CAXAMM010013336">
    <property type="protein sequence ID" value="CAK9031114.1"/>
    <property type="molecule type" value="Genomic_DNA"/>
</dbReference>
<keyword evidence="1" id="KW-0040">ANK repeat</keyword>
<feature type="compositionally biased region" description="Basic residues" evidence="3">
    <location>
        <begin position="11"/>
        <end position="23"/>
    </location>
</feature>
<accession>A0ABP0KXL4</accession>
<feature type="repeat" description="ANK" evidence="1">
    <location>
        <begin position="428"/>
        <end position="460"/>
    </location>
</feature>
<feature type="coiled-coil region" evidence="2">
    <location>
        <begin position="338"/>
        <end position="365"/>
    </location>
</feature>
<dbReference type="InterPro" id="IPR002110">
    <property type="entry name" value="Ankyrin_rpt"/>
</dbReference>
<proteinExistence type="predicted"/>
<evidence type="ECO:0000256" key="1">
    <source>
        <dbReference type="PROSITE-ProRule" id="PRU00023"/>
    </source>
</evidence>
<feature type="compositionally biased region" description="Low complexity" evidence="3">
    <location>
        <begin position="222"/>
        <end position="233"/>
    </location>
</feature>
<dbReference type="InterPro" id="IPR036770">
    <property type="entry name" value="Ankyrin_rpt-contain_sf"/>
</dbReference>
<keyword evidence="5" id="KW-1185">Reference proteome</keyword>
<feature type="region of interest" description="Disordered" evidence="3">
    <location>
        <begin position="1"/>
        <end position="24"/>
    </location>
</feature>
<feature type="compositionally biased region" description="Basic residues" evidence="3">
    <location>
        <begin position="234"/>
        <end position="244"/>
    </location>
</feature>
<dbReference type="PROSITE" id="PS50088">
    <property type="entry name" value="ANK_REPEAT"/>
    <property type="match status" value="1"/>
</dbReference>
<evidence type="ECO:0000256" key="3">
    <source>
        <dbReference type="SAM" id="MobiDB-lite"/>
    </source>
</evidence>
<dbReference type="Proteomes" id="UP001642464">
    <property type="component" value="Unassembled WGS sequence"/>
</dbReference>
<evidence type="ECO:0000313" key="4">
    <source>
        <dbReference type="EMBL" id="CAK9031114.1"/>
    </source>
</evidence>
<feature type="compositionally biased region" description="Low complexity" evidence="3">
    <location>
        <begin position="246"/>
        <end position="256"/>
    </location>
</feature>
<feature type="compositionally biased region" description="Low complexity" evidence="3">
    <location>
        <begin position="1"/>
        <end position="10"/>
    </location>
</feature>
<dbReference type="SUPFAM" id="SSF48403">
    <property type="entry name" value="Ankyrin repeat"/>
    <property type="match status" value="1"/>
</dbReference>
<feature type="region of interest" description="Disordered" evidence="3">
    <location>
        <begin position="222"/>
        <end position="267"/>
    </location>
</feature>